<evidence type="ECO:0000256" key="6">
    <source>
        <dbReference type="HAMAP-Rule" id="MF_00156"/>
    </source>
</evidence>
<dbReference type="InterPro" id="IPR003700">
    <property type="entry name" value="Pantoate_hydroxy_MeTrfase"/>
</dbReference>
<dbReference type="RefSeq" id="WP_200240597.1">
    <property type="nucleotide sequence ID" value="NZ_NRRV01000058.1"/>
</dbReference>
<gene>
    <name evidence="6 7" type="primary">panB</name>
    <name evidence="7" type="ORF">CKO31_18980</name>
</gene>
<feature type="binding site" evidence="6">
    <location>
        <begin position="47"/>
        <end position="48"/>
    </location>
    <ligand>
        <name>3-methyl-2-oxobutanoate</name>
        <dbReference type="ChEBI" id="CHEBI:11851"/>
    </ligand>
</feature>
<comment type="catalytic activity">
    <reaction evidence="6">
        <text>(6R)-5,10-methylene-5,6,7,8-tetrahydrofolate + 3-methyl-2-oxobutanoate + H2O = 2-dehydropantoate + (6S)-5,6,7,8-tetrahydrofolate</text>
        <dbReference type="Rhea" id="RHEA:11824"/>
        <dbReference type="ChEBI" id="CHEBI:11561"/>
        <dbReference type="ChEBI" id="CHEBI:11851"/>
        <dbReference type="ChEBI" id="CHEBI:15377"/>
        <dbReference type="ChEBI" id="CHEBI:15636"/>
        <dbReference type="ChEBI" id="CHEBI:57453"/>
        <dbReference type="EC" id="2.1.2.11"/>
    </reaction>
</comment>
<keyword evidence="5 6" id="KW-0479">Metal-binding</keyword>
<reference evidence="7 8" key="1">
    <citation type="journal article" date="2020" name="Microorganisms">
        <title>Osmotic Adaptation and Compatible Solute Biosynthesis of Phototrophic Bacteria as Revealed from Genome Analyses.</title>
        <authorList>
            <person name="Imhoff J.F."/>
            <person name="Rahn T."/>
            <person name="Kunzel S."/>
            <person name="Keller A."/>
            <person name="Neulinger S.C."/>
        </authorList>
    </citation>
    <scope>NUCLEOTIDE SEQUENCE [LARGE SCALE GENOMIC DNA]</scope>
    <source>
        <strain evidence="7 8">DSM 6210</strain>
    </source>
</reference>
<dbReference type="PANTHER" id="PTHR20881:SF0">
    <property type="entry name" value="3-METHYL-2-OXOBUTANOATE HYDROXYMETHYLTRANSFERASE"/>
    <property type="match status" value="1"/>
</dbReference>
<dbReference type="Pfam" id="PF02548">
    <property type="entry name" value="Pantoate_transf"/>
    <property type="match status" value="1"/>
</dbReference>
<evidence type="ECO:0000256" key="5">
    <source>
        <dbReference type="ARBA" id="ARBA00022723"/>
    </source>
</evidence>
<name>A0ABS1CLJ6_9GAMM</name>
<keyword evidence="6" id="KW-0963">Cytoplasm</keyword>
<comment type="pathway">
    <text evidence="6">Cofactor biosynthesis; (R)-pantothenate biosynthesis; (R)-pantoate from 3-methyl-2-oxobutanoate: step 1/2.</text>
</comment>
<comment type="cofactor">
    <cofactor evidence="6">
        <name>Mg(2+)</name>
        <dbReference type="ChEBI" id="CHEBI:18420"/>
    </cofactor>
    <text evidence="6">Binds 1 Mg(2+) ion per subunit.</text>
</comment>
<dbReference type="Proteomes" id="UP000748752">
    <property type="component" value="Unassembled WGS sequence"/>
</dbReference>
<proteinExistence type="inferred from homology"/>
<dbReference type="SUPFAM" id="SSF51621">
    <property type="entry name" value="Phosphoenolpyruvate/pyruvate domain"/>
    <property type="match status" value="1"/>
</dbReference>
<feature type="binding site" evidence="6">
    <location>
        <position position="86"/>
    </location>
    <ligand>
        <name>3-methyl-2-oxobutanoate</name>
        <dbReference type="ChEBI" id="CHEBI:11851"/>
    </ligand>
</feature>
<evidence type="ECO:0000256" key="3">
    <source>
        <dbReference type="ARBA" id="ARBA00022655"/>
    </source>
</evidence>
<dbReference type="NCBIfam" id="NF001452">
    <property type="entry name" value="PRK00311.1"/>
    <property type="match status" value="1"/>
</dbReference>
<dbReference type="PIRSF" id="PIRSF000388">
    <property type="entry name" value="Pantoate_hydroxy_MeTrfase"/>
    <property type="match status" value="1"/>
</dbReference>
<dbReference type="CDD" id="cd06557">
    <property type="entry name" value="KPHMT-like"/>
    <property type="match status" value="1"/>
</dbReference>
<keyword evidence="6" id="KW-0460">Magnesium</keyword>
<organism evidence="7 8">
    <name type="scientific">Thiohalocapsa halophila</name>
    <dbReference type="NCBI Taxonomy" id="69359"/>
    <lineage>
        <taxon>Bacteria</taxon>
        <taxon>Pseudomonadati</taxon>
        <taxon>Pseudomonadota</taxon>
        <taxon>Gammaproteobacteria</taxon>
        <taxon>Chromatiales</taxon>
        <taxon>Chromatiaceae</taxon>
        <taxon>Thiohalocapsa</taxon>
    </lineage>
</organism>
<dbReference type="InterPro" id="IPR015813">
    <property type="entry name" value="Pyrv/PenolPyrv_kinase-like_dom"/>
</dbReference>
<evidence type="ECO:0000313" key="7">
    <source>
        <dbReference type="EMBL" id="MBK1632792.1"/>
    </source>
</evidence>
<evidence type="ECO:0000256" key="4">
    <source>
        <dbReference type="ARBA" id="ARBA00022679"/>
    </source>
</evidence>
<keyword evidence="3 6" id="KW-0566">Pantothenate biosynthesis</keyword>
<evidence type="ECO:0000313" key="8">
    <source>
        <dbReference type="Proteomes" id="UP000748752"/>
    </source>
</evidence>
<comment type="caution">
    <text evidence="7">The sequence shown here is derived from an EMBL/GenBank/DDBJ whole genome shotgun (WGS) entry which is preliminary data.</text>
</comment>
<feature type="binding site" evidence="6">
    <location>
        <position position="117"/>
    </location>
    <ligand>
        <name>Mg(2+)</name>
        <dbReference type="ChEBI" id="CHEBI:18420"/>
    </ligand>
</feature>
<dbReference type="PANTHER" id="PTHR20881">
    <property type="entry name" value="3-METHYL-2-OXOBUTANOATE HYDROXYMETHYLTRANSFERASE"/>
    <property type="match status" value="1"/>
</dbReference>
<sequence length="267" mass="27565">MPAERITSTTLAAMKRRRDAIACLTCYDAAFAGLLESAGLEVLLVGDSLGMVLQGQPTTVPVKLEHMVYHSACVSRAAARSLVIADMPFLSYATADRALAAAERLMGDGGAAMVKLEGGGELAQTVARLTRFGVPVCAHLGLLPQSVHRLGGYRYQGRDDAGAARIRADALALQDAGASLLVLECVPAALAQALAGELDMPVIGIGAGSGCDGQVLVLHDMLGLLPGRSPTFSKDFAAAYGSVAAALAGYVAEVKERSFPGPGHTLY</sequence>
<dbReference type="HAMAP" id="MF_00156">
    <property type="entry name" value="PanB"/>
    <property type="match status" value="1"/>
</dbReference>
<feature type="binding site" evidence="6">
    <location>
        <position position="47"/>
    </location>
    <ligand>
        <name>Mg(2+)</name>
        <dbReference type="ChEBI" id="CHEBI:18420"/>
    </ligand>
</feature>
<evidence type="ECO:0000256" key="1">
    <source>
        <dbReference type="ARBA" id="ARBA00008676"/>
    </source>
</evidence>
<keyword evidence="4 6" id="KW-0808">Transferase</keyword>
<dbReference type="Gene3D" id="3.20.20.60">
    <property type="entry name" value="Phosphoenolpyruvate-binding domains"/>
    <property type="match status" value="1"/>
</dbReference>
<comment type="subcellular location">
    <subcellularLocation>
        <location evidence="6">Cytoplasm</location>
    </subcellularLocation>
</comment>
<comment type="function">
    <text evidence="6">Catalyzes the reversible reaction in which hydroxymethyl group from 5,10-methylenetetrahydrofolate is transferred onto alpha-ketoisovalerate to form ketopantoate.</text>
</comment>
<dbReference type="EMBL" id="NRRV01000058">
    <property type="protein sequence ID" value="MBK1632792.1"/>
    <property type="molecule type" value="Genomic_DNA"/>
</dbReference>
<protein>
    <recommendedName>
        <fullName evidence="6">3-methyl-2-oxobutanoate hydroxymethyltransferase</fullName>
        <ecNumber evidence="6">2.1.2.11</ecNumber>
    </recommendedName>
    <alternativeName>
        <fullName evidence="6">Ketopantoate hydroxymethyltransferase</fullName>
        <shortName evidence="6">KPHMT</shortName>
    </alternativeName>
</protein>
<comment type="subunit">
    <text evidence="2 6">Homodecamer; pentamer of dimers.</text>
</comment>
<accession>A0ABS1CLJ6</accession>
<dbReference type="EC" id="2.1.2.11" evidence="6"/>
<comment type="similarity">
    <text evidence="1 6">Belongs to the PanB family.</text>
</comment>
<dbReference type="InterPro" id="IPR040442">
    <property type="entry name" value="Pyrv_kinase-like_dom_sf"/>
</dbReference>
<feature type="binding site" evidence="6">
    <location>
        <position position="115"/>
    </location>
    <ligand>
        <name>3-methyl-2-oxobutanoate</name>
        <dbReference type="ChEBI" id="CHEBI:11851"/>
    </ligand>
</feature>
<dbReference type="NCBIfam" id="TIGR00222">
    <property type="entry name" value="panB"/>
    <property type="match status" value="1"/>
</dbReference>
<keyword evidence="8" id="KW-1185">Reference proteome</keyword>
<feature type="binding site" evidence="6">
    <location>
        <position position="86"/>
    </location>
    <ligand>
        <name>Mg(2+)</name>
        <dbReference type="ChEBI" id="CHEBI:18420"/>
    </ligand>
</feature>
<feature type="active site" description="Proton acceptor" evidence="6">
    <location>
        <position position="184"/>
    </location>
</feature>
<evidence type="ECO:0000256" key="2">
    <source>
        <dbReference type="ARBA" id="ARBA00011424"/>
    </source>
</evidence>